<keyword evidence="3" id="KW-1185">Reference proteome</keyword>
<feature type="region of interest" description="Disordered" evidence="1">
    <location>
        <begin position="116"/>
        <end position="136"/>
    </location>
</feature>
<dbReference type="EMBL" id="JAACXV010013805">
    <property type="protein sequence ID" value="KAF7272234.1"/>
    <property type="molecule type" value="Genomic_DNA"/>
</dbReference>
<dbReference type="Proteomes" id="UP000625711">
    <property type="component" value="Unassembled WGS sequence"/>
</dbReference>
<accession>A0A834MBV2</accession>
<comment type="caution">
    <text evidence="2">The sequence shown here is derived from an EMBL/GenBank/DDBJ whole genome shotgun (WGS) entry which is preliminary data.</text>
</comment>
<organism evidence="2 3">
    <name type="scientific">Rhynchophorus ferrugineus</name>
    <name type="common">Red palm weevil</name>
    <name type="synonym">Curculio ferrugineus</name>
    <dbReference type="NCBI Taxonomy" id="354439"/>
    <lineage>
        <taxon>Eukaryota</taxon>
        <taxon>Metazoa</taxon>
        <taxon>Ecdysozoa</taxon>
        <taxon>Arthropoda</taxon>
        <taxon>Hexapoda</taxon>
        <taxon>Insecta</taxon>
        <taxon>Pterygota</taxon>
        <taxon>Neoptera</taxon>
        <taxon>Endopterygota</taxon>
        <taxon>Coleoptera</taxon>
        <taxon>Polyphaga</taxon>
        <taxon>Cucujiformia</taxon>
        <taxon>Curculionidae</taxon>
        <taxon>Dryophthorinae</taxon>
        <taxon>Rhynchophorus</taxon>
    </lineage>
</organism>
<reference evidence="2" key="1">
    <citation type="submission" date="2020-08" db="EMBL/GenBank/DDBJ databases">
        <title>Genome sequencing and assembly of the red palm weevil Rhynchophorus ferrugineus.</title>
        <authorList>
            <person name="Dias G.B."/>
            <person name="Bergman C.M."/>
            <person name="Manee M."/>
        </authorList>
    </citation>
    <scope>NUCLEOTIDE SEQUENCE</scope>
    <source>
        <strain evidence="2">AA-2017</strain>
        <tissue evidence="2">Whole larva</tissue>
    </source>
</reference>
<sequence>MNKERYFLSSTVEAWPQKIQIVSLYEIICPGPIESSSSITILSHPFTVNLPGPHICLWSHSDHPARFILVPRIPTTGPTPSAARASPSPQPIYSRFFPGFHFRLFPAQFGFNEKNDYLSSDDGKRAEEREEEDRML</sequence>
<dbReference type="AlphaFoldDB" id="A0A834MBV2"/>
<gene>
    <name evidence="2" type="ORF">GWI33_014970</name>
</gene>
<proteinExistence type="predicted"/>
<evidence type="ECO:0000256" key="1">
    <source>
        <dbReference type="SAM" id="MobiDB-lite"/>
    </source>
</evidence>
<evidence type="ECO:0000313" key="3">
    <source>
        <dbReference type="Proteomes" id="UP000625711"/>
    </source>
</evidence>
<evidence type="ECO:0000313" key="2">
    <source>
        <dbReference type="EMBL" id="KAF7272234.1"/>
    </source>
</evidence>
<name>A0A834MBV2_RHYFE</name>
<protein>
    <submittedName>
        <fullName evidence="2">Uncharacterized protein</fullName>
    </submittedName>
</protein>